<accession>A0ABS4UA05</accession>
<gene>
    <name evidence="2" type="ORF">JOF33_002047</name>
</gene>
<dbReference type="Proteomes" id="UP001519305">
    <property type="component" value="Unassembled WGS sequence"/>
</dbReference>
<name>A0ABS4UA05_9CORY</name>
<dbReference type="CDD" id="cd00093">
    <property type="entry name" value="HTH_XRE"/>
    <property type="match status" value="1"/>
</dbReference>
<reference evidence="2 3" key="1">
    <citation type="submission" date="2021-03" db="EMBL/GenBank/DDBJ databases">
        <title>Sequencing the genomes of 1000 actinobacteria strains.</title>
        <authorList>
            <person name="Klenk H.-P."/>
        </authorList>
    </citation>
    <scope>NUCLEOTIDE SEQUENCE [LARGE SCALE GENOMIC DNA]</scope>
    <source>
        <strain evidence="2 3">DSM 44506</strain>
    </source>
</reference>
<proteinExistence type="predicted"/>
<comment type="caution">
    <text evidence="2">The sequence shown here is derived from an EMBL/GenBank/DDBJ whole genome shotgun (WGS) entry which is preliminary data.</text>
</comment>
<protein>
    <recommendedName>
        <fullName evidence="4">Immunity repressor</fullName>
    </recommendedName>
</protein>
<dbReference type="InterPro" id="IPR001387">
    <property type="entry name" value="Cro/C1-type_HTH"/>
</dbReference>
<evidence type="ECO:0000313" key="2">
    <source>
        <dbReference type="EMBL" id="MBP2333348.1"/>
    </source>
</evidence>
<evidence type="ECO:0008006" key="4">
    <source>
        <dbReference type="Google" id="ProtNLM"/>
    </source>
</evidence>
<feature type="region of interest" description="Disordered" evidence="1">
    <location>
        <begin position="113"/>
        <end position="157"/>
    </location>
</feature>
<dbReference type="RefSeq" id="WP_209654021.1">
    <property type="nucleotide sequence ID" value="NZ_CP047357.1"/>
</dbReference>
<evidence type="ECO:0000313" key="3">
    <source>
        <dbReference type="Proteomes" id="UP001519305"/>
    </source>
</evidence>
<keyword evidence="3" id="KW-1185">Reference proteome</keyword>
<evidence type="ECO:0000256" key="1">
    <source>
        <dbReference type="SAM" id="MobiDB-lite"/>
    </source>
</evidence>
<dbReference type="EMBL" id="JAGINY010000001">
    <property type="protein sequence ID" value="MBP2333348.1"/>
    <property type="molecule type" value="Genomic_DNA"/>
</dbReference>
<sequence length="157" mass="17078">MSTHTDWYDDLTSHTPRKAAAERAGIPTSTLNLQYSKGTLRPETVIALARAYGQNPVAALIATGYLDAEESGASISPEHALQIAPDQAFLDEIARRIHANRDRWDMPFDEAMGGGSNSNVTPIRPVVDDDDPLAGIDPTKYAAHPRTENLEEDNPTP</sequence>
<organism evidence="2 3">
    <name type="scientific">Corynebacterium freneyi</name>
    <dbReference type="NCBI Taxonomy" id="134034"/>
    <lineage>
        <taxon>Bacteria</taxon>
        <taxon>Bacillati</taxon>
        <taxon>Actinomycetota</taxon>
        <taxon>Actinomycetes</taxon>
        <taxon>Mycobacteriales</taxon>
        <taxon>Corynebacteriaceae</taxon>
        <taxon>Corynebacterium</taxon>
    </lineage>
</organism>